<organism evidence="2 4">
    <name type="scientific">Paracoccus saliphilus</name>
    <dbReference type="NCBI Taxonomy" id="405559"/>
    <lineage>
        <taxon>Bacteria</taxon>
        <taxon>Pseudomonadati</taxon>
        <taxon>Pseudomonadota</taxon>
        <taxon>Alphaproteobacteria</taxon>
        <taxon>Rhodobacterales</taxon>
        <taxon>Paracoccaceae</taxon>
        <taxon>Paracoccus</taxon>
    </lineage>
</organism>
<keyword evidence="1" id="KW-0472">Membrane</keyword>
<proteinExistence type="predicted"/>
<reference evidence="3 5" key="2">
    <citation type="submission" date="2021-01" db="EMBL/GenBank/DDBJ databases">
        <title>Biogeographic distribution of Paracoccus.</title>
        <authorList>
            <person name="Hollensteiner J."/>
            <person name="Leineberger J."/>
            <person name="Brinkhoff T."/>
            <person name="Daniel R."/>
        </authorList>
    </citation>
    <scope>NUCLEOTIDE SEQUENCE [LARGE SCALE GENOMIC DNA]</scope>
    <source>
        <strain evidence="3 5">DSM 18447</strain>
    </source>
</reference>
<evidence type="ECO:0000313" key="5">
    <source>
        <dbReference type="Proteomes" id="UP001215549"/>
    </source>
</evidence>
<dbReference type="Proteomes" id="UP000186216">
    <property type="component" value="Unassembled WGS sequence"/>
</dbReference>
<evidence type="ECO:0000313" key="2">
    <source>
        <dbReference type="EMBL" id="SIT13778.1"/>
    </source>
</evidence>
<evidence type="ECO:0000256" key="1">
    <source>
        <dbReference type="SAM" id="Phobius"/>
    </source>
</evidence>
<evidence type="ECO:0000313" key="4">
    <source>
        <dbReference type="Proteomes" id="UP000186216"/>
    </source>
</evidence>
<accession>A0AA46A7H8</accession>
<gene>
    <name evidence="3" type="ORF">JHX88_07245</name>
    <name evidence="2" type="ORF">SAMN05421772_12344</name>
</gene>
<protein>
    <submittedName>
        <fullName evidence="2">Uncharacterized protein</fullName>
    </submittedName>
</protein>
<dbReference type="EMBL" id="CP067140">
    <property type="protein sequence ID" value="WCR04511.1"/>
    <property type="molecule type" value="Genomic_DNA"/>
</dbReference>
<dbReference type="EMBL" id="FTOU01000023">
    <property type="protein sequence ID" value="SIT13778.1"/>
    <property type="molecule type" value="Genomic_DNA"/>
</dbReference>
<dbReference type="RefSeq" id="WP_141225936.1">
    <property type="nucleotide sequence ID" value="NZ_CP067140.1"/>
</dbReference>
<evidence type="ECO:0000313" key="3">
    <source>
        <dbReference type="EMBL" id="WCR04511.1"/>
    </source>
</evidence>
<keyword evidence="5" id="KW-1185">Reference proteome</keyword>
<name>A0AA46A7H8_9RHOB</name>
<keyword evidence="1" id="KW-1133">Transmembrane helix</keyword>
<dbReference type="Proteomes" id="UP001215549">
    <property type="component" value="Chromosome"/>
</dbReference>
<keyword evidence="1" id="KW-0812">Transmembrane</keyword>
<dbReference type="AlphaFoldDB" id="A0AA46A7H8"/>
<sequence>MMIFFAILVGIVAGPLLALATRSPAQRKVFARREEKFRQGNGRDPNRALFGPHKPFWWNALIWGAVFAAIFAMIGQTTPM</sequence>
<reference evidence="2 4" key="1">
    <citation type="submission" date="2017-01" db="EMBL/GenBank/DDBJ databases">
        <authorList>
            <person name="Varghese N."/>
            <person name="Submissions S."/>
        </authorList>
    </citation>
    <scope>NUCLEOTIDE SEQUENCE [LARGE SCALE GENOMIC DNA]</scope>
    <source>
        <strain evidence="2 4">DSM 18447</strain>
    </source>
</reference>
<feature type="transmembrane region" description="Helical" evidence="1">
    <location>
        <begin position="56"/>
        <end position="74"/>
    </location>
</feature>